<evidence type="ECO:0000256" key="1">
    <source>
        <dbReference type="SAM" id="MobiDB-lite"/>
    </source>
</evidence>
<dbReference type="OrthoDB" id="2503326at2759"/>
<accession>F4RTG1</accession>
<proteinExistence type="predicted"/>
<dbReference type="InParanoid" id="F4RTG1"/>
<protein>
    <submittedName>
        <fullName evidence="2">Uncharacterized protein</fullName>
    </submittedName>
</protein>
<sequence length="141" mass="15064">MNIMRKQIKALPNSDTPTATTARPTSGVQVPTRRIYVQRMVVARNVPDQSIPKPPPCPSEQAERPQTSNQDQVISNTVSDDQNQESTNQTPSGNRSSVSIKQATMISRLLSVAAAATASSLLPNSINPDGTTISNATPPID</sequence>
<dbReference type="EMBL" id="GL883119">
    <property type="protein sequence ID" value="EGG04250.1"/>
    <property type="molecule type" value="Genomic_DNA"/>
</dbReference>
<keyword evidence="3" id="KW-1185">Reference proteome</keyword>
<dbReference type="KEGG" id="mlr:MELLADRAFT_108547"/>
<feature type="compositionally biased region" description="Polar residues" evidence="1">
    <location>
        <begin position="13"/>
        <end position="29"/>
    </location>
</feature>
<gene>
    <name evidence="2" type="ORF">MELLADRAFT_108547</name>
</gene>
<feature type="region of interest" description="Disordered" evidence="1">
    <location>
        <begin position="119"/>
        <end position="141"/>
    </location>
</feature>
<feature type="compositionally biased region" description="Polar residues" evidence="1">
    <location>
        <begin position="64"/>
        <end position="99"/>
    </location>
</feature>
<feature type="compositionally biased region" description="Polar residues" evidence="1">
    <location>
        <begin position="123"/>
        <end position="141"/>
    </location>
</feature>
<evidence type="ECO:0000313" key="2">
    <source>
        <dbReference type="EMBL" id="EGG04250.1"/>
    </source>
</evidence>
<organism evidence="3">
    <name type="scientific">Melampsora larici-populina (strain 98AG31 / pathotype 3-4-7)</name>
    <name type="common">Poplar leaf rust fungus</name>
    <dbReference type="NCBI Taxonomy" id="747676"/>
    <lineage>
        <taxon>Eukaryota</taxon>
        <taxon>Fungi</taxon>
        <taxon>Dikarya</taxon>
        <taxon>Basidiomycota</taxon>
        <taxon>Pucciniomycotina</taxon>
        <taxon>Pucciniomycetes</taxon>
        <taxon>Pucciniales</taxon>
        <taxon>Melampsoraceae</taxon>
        <taxon>Melampsora</taxon>
    </lineage>
</organism>
<dbReference type="VEuPathDB" id="FungiDB:MELLADRAFT_108547"/>
<dbReference type="Proteomes" id="UP000001072">
    <property type="component" value="Unassembled WGS sequence"/>
</dbReference>
<reference evidence="3" key="1">
    <citation type="journal article" date="2011" name="Proc. Natl. Acad. Sci. U.S.A.">
        <title>Obligate biotrophy features unraveled by the genomic analysis of rust fungi.</title>
        <authorList>
            <person name="Duplessis S."/>
            <person name="Cuomo C.A."/>
            <person name="Lin Y.-C."/>
            <person name="Aerts A."/>
            <person name="Tisserant E."/>
            <person name="Veneault-Fourrey C."/>
            <person name="Joly D.L."/>
            <person name="Hacquard S."/>
            <person name="Amselem J."/>
            <person name="Cantarel B.L."/>
            <person name="Chiu R."/>
            <person name="Coutinho P.M."/>
            <person name="Feau N."/>
            <person name="Field M."/>
            <person name="Frey P."/>
            <person name="Gelhaye E."/>
            <person name="Goldberg J."/>
            <person name="Grabherr M.G."/>
            <person name="Kodira C.D."/>
            <person name="Kohler A."/>
            <person name="Kuees U."/>
            <person name="Lindquist E.A."/>
            <person name="Lucas S.M."/>
            <person name="Mago R."/>
            <person name="Mauceli E."/>
            <person name="Morin E."/>
            <person name="Murat C."/>
            <person name="Pangilinan J.L."/>
            <person name="Park R."/>
            <person name="Pearson M."/>
            <person name="Quesneville H."/>
            <person name="Rouhier N."/>
            <person name="Sakthikumar S."/>
            <person name="Salamov A.A."/>
            <person name="Schmutz J."/>
            <person name="Selles B."/>
            <person name="Shapiro H."/>
            <person name="Tanguay P."/>
            <person name="Tuskan G.A."/>
            <person name="Henrissat B."/>
            <person name="Van de Peer Y."/>
            <person name="Rouze P."/>
            <person name="Ellis J.G."/>
            <person name="Dodds P.N."/>
            <person name="Schein J.E."/>
            <person name="Zhong S."/>
            <person name="Hamelin R.C."/>
            <person name="Grigoriev I.V."/>
            <person name="Szabo L.J."/>
            <person name="Martin F."/>
        </authorList>
    </citation>
    <scope>NUCLEOTIDE SEQUENCE [LARGE SCALE GENOMIC DNA]</scope>
    <source>
        <strain evidence="3">98AG31 / pathotype 3-4-7</strain>
    </source>
</reference>
<dbReference type="HOGENOM" id="CLU_1825720_0_0_1"/>
<feature type="region of interest" description="Disordered" evidence="1">
    <location>
        <begin position="1"/>
        <end position="99"/>
    </location>
</feature>
<dbReference type="RefSeq" id="XP_007412379.1">
    <property type="nucleotide sequence ID" value="XM_007412317.1"/>
</dbReference>
<dbReference type="AlphaFoldDB" id="F4RTG1"/>
<dbReference type="STRING" id="747676.F4RTG1"/>
<dbReference type="GeneID" id="18923494"/>
<evidence type="ECO:0000313" key="3">
    <source>
        <dbReference type="Proteomes" id="UP000001072"/>
    </source>
</evidence>
<name>F4RTG1_MELLP</name>